<name>A0ABD1X9A1_9LAMI</name>
<dbReference type="InterPro" id="IPR011053">
    <property type="entry name" value="Single_hybrid_motif"/>
</dbReference>
<evidence type="ECO:0000256" key="1">
    <source>
        <dbReference type="SAM" id="MobiDB-lite"/>
    </source>
</evidence>
<dbReference type="PANTHER" id="PTHR31439">
    <property type="entry name" value="EXPRESSED PROTEIN"/>
    <property type="match status" value="1"/>
</dbReference>
<gene>
    <name evidence="3" type="ORF">Fot_03131</name>
</gene>
<dbReference type="Gene3D" id="2.40.50.100">
    <property type="match status" value="1"/>
</dbReference>
<comment type="caution">
    <text evidence="3">The sequence shown here is derived from an EMBL/GenBank/DDBJ whole genome shotgun (WGS) entry which is preliminary data.</text>
</comment>
<protein>
    <submittedName>
        <fullName evidence="3">Lipoyl-binding domain-containing protein</fullName>
    </submittedName>
</protein>
<dbReference type="SUPFAM" id="SSF51230">
    <property type="entry name" value="Single hybrid motif"/>
    <property type="match status" value="1"/>
</dbReference>
<dbReference type="PANTHER" id="PTHR31439:SF4">
    <property type="entry name" value="NEURONAL PAS DOMAIN PROTEIN"/>
    <property type="match status" value="1"/>
</dbReference>
<feature type="region of interest" description="Disordered" evidence="1">
    <location>
        <begin position="648"/>
        <end position="688"/>
    </location>
</feature>
<dbReference type="AlphaFoldDB" id="A0ABD1X9A1"/>
<dbReference type="EMBL" id="JBFOLJ010000001">
    <property type="protein sequence ID" value="KAL2558392.1"/>
    <property type="molecule type" value="Genomic_DNA"/>
</dbReference>
<evidence type="ECO:0000313" key="4">
    <source>
        <dbReference type="Proteomes" id="UP001604277"/>
    </source>
</evidence>
<reference evidence="4" key="1">
    <citation type="submission" date="2024-07" db="EMBL/GenBank/DDBJ databases">
        <title>Two chromosome-level genome assemblies of Korean endemic species Abeliophyllum distichum and Forsythia ovata (Oleaceae).</title>
        <authorList>
            <person name="Jang H."/>
        </authorList>
    </citation>
    <scope>NUCLEOTIDE SEQUENCE [LARGE SCALE GENOMIC DNA]</scope>
</reference>
<evidence type="ECO:0000259" key="2">
    <source>
        <dbReference type="Pfam" id="PF00364"/>
    </source>
</evidence>
<feature type="domain" description="Lipoyl-binding" evidence="2">
    <location>
        <begin position="718"/>
        <end position="790"/>
    </location>
</feature>
<accession>A0ABD1X9A1</accession>
<dbReference type="Proteomes" id="UP001604277">
    <property type="component" value="Unassembled WGS sequence"/>
</dbReference>
<proteinExistence type="predicted"/>
<organism evidence="3 4">
    <name type="scientific">Forsythia ovata</name>
    <dbReference type="NCBI Taxonomy" id="205694"/>
    <lineage>
        <taxon>Eukaryota</taxon>
        <taxon>Viridiplantae</taxon>
        <taxon>Streptophyta</taxon>
        <taxon>Embryophyta</taxon>
        <taxon>Tracheophyta</taxon>
        <taxon>Spermatophyta</taxon>
        <taxon>Magnoliopsida</taxon>
        <taxon>eudicotyledons</taxon>
        <taxon>Gunneridae</taxon>
        <taxon>Pentapetalae</taxon>
        <taxon>asterids</taxon>
        <taxon>lamiids</taxon>
        <taxon>Lamiales</taxon>
        <taxon>Oleaceae</taxon>
        <taxon>Forsythieae</taxon>
        <taxon>Forsythia</taxon>
    </lineage>
</organism>
<keyword evidence="4" id="KW-1185">Reference proteome</keyword>
<feature type="compositionally biased region" description="Pro residues" evidence="1">
    <location>
        <begin position="650"/>
        <end position="665"/>
    </location>
</feature>
<dbReference type="Pfam" id="PF00364">
    <property type="entry name" value="Biotin_lipoyl"/>
    <property type="match status" value="1"/>
</dbReference>
<sequence length="799" mass="89026">MASSFPDVYAWLENLPPIPEWKTDSISMNLCSCSSIPSLKLSIKNYNKSSFSLSIYADYNLPLSLWNSKHFSPNPISSKLVDDRETVSSLFLNIIENVLMYCPNKSNSNLLRFPPRTYSENNFKDLFNFSFLSLAFVICIYEAPTDVRASFLLTLRDQFACPKSREVSKILMRFLGSNTEEKWMRSINLAITNWVSELQGGIENTYCRSSTESCKTPSPLFSYSLSTLGLWKVQLYCPVMSMKVEKLSNPSPDEHLLFSLNYHQLEGVIQLNYKVIIQEKWIEVIVNTDNIRCDVVKLVTDTLMKERGAGTSEKHFPSRIALQITPMHTNIISISVSKSSENPAREIGFEKSIEASFEPPNPHMGLNFSAGESMTISLKPWKFEQSVYGNTAILNWFLHDSVNGREVFSSKPSKFALLQPKAWFKNRYSNAYRPFTRQGGVVFAGDEYGESVSWKVDKCCKGKTVEWEIKGWIWLTYWPNKHRTFYTETRRSPFHFFSSIQSEFESPMESAAVLRSFHYSVSTSSHLKSVLERPGTITMNNAALSNLNKLPFYGGKNMSFTNKRGAILVPCVKASESTVTSKSSGDPNGGILSDSHKNGVVEKKSSQAMFPNGFEALLTEVCEETKIAELKVKFGGFQMHMKRNIETAPTPAPIVSPTSAPPVPSKPMNESAPTASPPSPPKSSAEKISPFTNVSASKATKLAALEASGSSGYVILSSPQVGSFRRAKTLKGKKQPPACKEGDVIKEGQIVGFLDQFGTELPVRSDVDGEVLKLLYDDGEAVGYGDPLVAVLPSFHDIK</sequence>
<evidence type="ECO:0000313" key="3">
    <source>
        <dbReference type="EMBL" id="KAL2558392.1"/>
    </source>
</evidence>
<dbReference type="InterPro" id="IPR000089">
    <property type="entry name" value="Biotin_lipoyl"/>
</dbReference>
<dbReference type="CDD" id="cd06850">
    <property type="entry name" value="biotinyl_domain"/>
    <property type="match status" value="1"/>
</dbReference>